<evidence type="ECO:0000313" key="2">
    <source>
        <dbReference type="EMBL" id="HAW74176.1"/>
    </source>
</evidence>
<evidence type="ECO:0000313" key="3">
    <source>
        <dbReference type="Proteomes" id="UP000263517"/>
    </source>
</evidence>
<protein>
    <submittedName>
        <fullName evidence="2">Uncharacterized protein</fullName>
    </submittedName>
</protein>
<gene>
    <name evidence="2" type="ORF">DCW74_00390</name>
</gene>
<comment type="caution">
    <text evidence="2">The sequence shown here is derived from an EMBL/GenBank/DDBJ whole genome shotgun (WGS) entry which is preliminary data.</text>
</comment>
<dbReference type="Proteomes" id="UP000263517">
    <property type="component" value="Unassembled WGS sequence"/>
</dbReference>
<reference evidence="2 3" key="1">
    <citation type="journal article" date="2018" name="Nat. Biotechnol.">
        <title>A standardized bacterial taxonomy based on genome phylogeny substantially revises the tree of life.</title>
        <authorList>
            <person name="Parks D.H."/>
            <person name="Chuvochina M."/>
            <person name="Waite D.W."/>
            <person name="Rinke C."/>
            <person name="Skarshewski A."/>
            <person name="Chaumeil P.A."/>
            <person name="Hugenholtz P."/>
        </authorList>
    </citation>
    <scope>NUCLEOTIDE SEQUENCE [LARGE SCALE GENOMIC DNA]</scope>
    <source>
        <strain evidence="2">UBA11978</strain>
    </source>
</reference>
<accession>A0A350NYQ9</accession>
<dbReference type="EMBL" id="DNAN01000015">
    <property type="protein sequence ID" value="HAW74176.1"/>
    <property type="molecule type" value="Genomic_DNA"/>
</dbReference>
<feature type="non-terminal residue" evidence="2">
    <location>
        <position position="1"/>
    </location>
</feature>
<sequence>SDLRISMGENMKETKRQRKKRVGMNVATQSAFKKGYRPPSYREFIQPNGLAAFKKTTLGVPFVNPTNFS</sequence>
<name>A0A350NYQ9_9ALTE</name>
<proteinExistence type="predicted"/>
<feature type="region of interest" description="Disordered" evidence="1">
    <location>
        <begin position="1"/>
        <end position="31"/>
    </location>
</feature>
<evidence type="ECO:0000256" key="1">
    <source>
        <dbReference type="SAM" id="MobiDB-lite"/>
    </source>
</evidence>
<dbReference type="AlphaFoldDB" id="A0A350NYQ9"/>
<organism evidence="2 3">
    <name type="scientific">Alteromonas australica</name>
    <dbReference type="NCBI Taxonomy" id="589873"/>
    <lineage>
        <taxon>Bacteria</taxon>
        <taxon>Pseudomonadati</taxon>
        <taxon>Pseudomonadota</taxon>
        <taxon>Gammaproteobacteria</taxon>
        <taxon>Alteromonadales</taxon>
        <taxon>Alteromonadaceae</taxon>
        <taxon>Alteromonas/Salinimonas group</taxon>
        <taxon>Alteromonas</taxon>
    </lineage>
</organism>